<accession>A0A368GA79</accession>
<reference evidence="1 2" key="1">
    <citation type="submission" date="2014-10" db="EMBL/GenBank/DDBJ databases">
        <title>Draft genome of the hookworm Ancylostoma caninum.</title>
        <authorList>
            <person name="Mitreva M."/>
        </authorList>
    </citation>
    <scope>NUCLEOTIDE SEQUENCE [LARGE SCALE GENOMIC DNA]</scope>
    <source>
        <strain evidence="1 2">Baltimore</strain>
    </source>
</reference>
<evidence type="ECO:0000313" key="2">
    <source>
        <dbReference type="Proteomes" id="UP000252519"/>
    </source>
</evidence>
<protein>
    <submittedName>
        <fullName evidence="1">Uncharacterized protein</fullName>
    </submittedName>
</protein>
<comment type="caution">
    <text evidence="1">The sequence shown here is derived from an EMBL/GenBank/DDBJ whole genome shotgun (WGS) entry which is preliminary data.</text>
</comment>
<dbReference type="OrthoDB" id="5873279at2759"/>
<name>A0A368GA79_ANCCA</name>
<proteinExistence type="predicted"/>
<keyword evidence="2" id="KW-1185">Reference proteome</keyword>
<dbReference type="Proteomes" id="UP000252519">
    <property type="component" value="Unassembled WGS sequence"/>
</dbReference>
<dbReference type="STRING" id="29170.A0A368GA79"/>
<dbReference type="EMBL" id="JOJR01000241">
    <property type="protein sequence ID" value="RCN41313.1"/>
    <property type="molecule type" value="Genomic_DNA"/>
</dbReference>
<organism evidence="1 2">
    <name type="scientific">Ancylostoma caninum</name>
    <name type="common">Dog hookworm</name>
    <dbReference type="NCBI Taxonomy" id="29170"/>
    <lineage>
        <taxon>Eukaryota</taxon>
        <taxon>Metazoa</taxon>
        <taxon>Ecdysozoa</taxon>
        <taxon>Nematoda</taxon>
        <taxon>Chromadorea</taxon>
        <taxon>Rhabditida</taxon>
        <taxon>Rhabditina</taxon>
        <taxon>Rhabditomorpha</taxon>
        <taxon>Strongyloidea</taxon>
        <taxon>Ancylostomatidae</taxon>
        <taxon>Ancylostomatinae</taxon>
        <taxon>Ancylostoma</taxon>
    </lineage>
</organism>
<evidence type="ECO:0000313" key="1">
    <source>
        <dbReference type="EMBL" id="RCN41313.1"/>
    </source>
</evidence>
<sequence length="77" mass="8521">MPPHLGSKIARSISVFSVRQSVELRRFHHVLFTYPDPSAHKECIPTIDHVACRRASVQIPSTPSIQAKEGSCAVEDP</sequence>
<dbReference type="AlphaFoldDB" id="A0A368GA79"/>
<gene>
    <name evidence="1" type="ORF">ANCCAN_12737</name>
</gene>